<protein>
    <submittedName>
        <fullName evidence="3">Uncharacterized protein</fullName>
    </submittedName>
</protein>
<sequence>MTNLPHSRGTYSFESQKSEINKRKKKFDDGSICFGPLHRYVHLNDAANSQIFTFLLLPHLLCGLVNYVETQVFQYAEHEWFVRFERTDTHLGFYLELITQKSENCETMFITSSQIPINKSDHNVTKRPTQWKTITLDFEFTIKNRNVFSQNECFSKSNCTFTQDSCRHGRKNVIDLSTLSSKRFLFDDGKCIIELGLRNPHICIKLQANQVEDPTNHLLLKKDRKRTHNNGSVVLRRMDNETITFPDTIHFETDHFSYAGDTWVLTIDIEPYRDLLRNLTFDSDNNHDVCADVEICLTKKSEHKTDNYTYYNAEKPLGTQWTRLLCNAYLPGECHTGLMQFLIGSQGWPLKAHCCKFDERTNVVKQQQLKQGEKSQNNILKFNSCEYLEKGKTRTHQSAVAFLLSTVSSKFCITLEMIFYERLTVVNFPINNLDNFNHVDSCLIMDPFSLPWRLFLNRSSRLVRVGLVPEQKPDLEHEPEYLKSSEKSSKIQSKQSHSERSTIPSGYLYLFGCKLRIPGYQSNGTNTRVIEPVGKEILQITCKKSDFYNESLLSNRLRHSGINVPQNNLNILLIKNLPKYLLKNNGAELLQSLCNTSVMDIDNKISKRLLRKASQISSVQVAMEITCQELTGSNMGILNPKTGTITIEIQWLYRHQIYIDTLYQTDEIGARQYHQMRNELIRITKEKDELERQLMGYRMGLVQIDSRSHGPKSMLPLEFIPGLVGHSTRTTVPSGEDWHNSSCYSEKAVLQQPCYRMNNTVSSLKYECNNQHTKSHATSSPSNYSSDKLKACKPYGLLSTCHIENNMSHSLLDYESSDESAPRSSYPIYRPTSKQPMSSKCGFRSFYLIFTTVLNVIFFVEFYCFCRLSEKRKQFIYSKGSWKTCETVKYCPDSDINSVHSRRFNARKPSLNKYCSQGFVEANFSPLYTSESSTSNVFNSRSEDEFSFIF</sequence>
<accession>A0A430QAH4</accession>
<dbReference type="Proteomes" id="UP000290809">
    <property type="component" value="Unassembled WGS sequence"/>
</dbReference>
<dbReference type="AlphaFoldDB" id="A0A430QAH4"/>
<feature type="transmembrane region" description="Helical" evidence="2">
    <location>
        <begin position="846"/>
        <end position="866"/>
    </location>
</feature>
<comment type="caution">
    <text evidence="3">The sequence shown here is derived from an EMBL/GenBank/DDBJ whole genome shotgun (WGS) entry which is preliminary data.</text>
</comment>
<evidence type="ECO:0000256" key="2">
    <source>
        <dbReference type="SAM" id="Phobius"/>
    </source>
</evidence>
<evidence type="ECO:0000313" key="3">
    <source>
        <dbReference type="EMBL" id="RTG84702.1"/>
    </source>
</evidence>
<keyword evidence="4" id="KW-1185">Reference proteome</keyword>
<dbReference type="CDD" id="cd00121">
    <property type="entry name" value="MATH"/>
    <property type="match status" value="1"/>
</dbReference>
<keyword evidence="2" id="KW-1133">Transmembrane helix</keyword>
<keyword evidence="2" id="KW-0472">Membrane</keyword>
<evidence type="ECO:0000313" key="4">
    <source>
        <dbReference type="Proteomes" id="UP000290809"/>
    </source>
</evidence>
<feature type="region of interest" description="Disordered" evidence="1">
    <location>
        <begin position="476"/>
        <end position="499"/>
    </location>
</feature>
<feature type="compositionally biased region" description="Basic and acidic residues" evidence="1">
    <location>
        <begin position="476"/>
        <end position="489"/>
    </location>
</feature>
<feature type="region of interest" description="Disordered" evidence="1">
    <location>
        <begin position="819"/>
        <end position="838"/>
    </location>
</feature>
<dbReference type="EMBL" id="QMKO01002119">
    <property type="protein sequence ID" value="RTG84702.1"/>
    <property type="molecule type" value="Genomic_DNA"/>
</dbReference>
<dbReference type="STRING" id="6184.A0A430QAH4"/>
<evidence type="ECO:0000256" key="1">
    <source>
        <dbReference type="SAM" id="MobiDB-lite"/>
    </source>
</evidence>
<dbReference type="InterPro" id="IPR002083">
    <property type="entry name" value="MATH/TRAF_dom"/>
</dbReference>
<organism evidence="3 4">
    <name type="scientific">Schistosoma bovis</name>
    <name type="common">Blood fluke</name>
    <dbReference type="NCBI Taxonomy" id="6184"/>
    <lineage>
        <taxon>Eukaryota</taxon>
        <taxon>Metazoa</taxon>
        <taxon>Spiralia</taxon>
        <taxon>Lophotrochozoa</taxon>
        <taxon>Platyhelminthes</taxon>
        <taxon>Trematoda</taxon>
        <taxon>Digenea</taxon>
        <taxon>Strigeidida</taxon>
        <taxon>Schistosomatoidea</taxon>
        <taxon>Schistosomatidae</taxon>
        <taxon>Schistosoma</taxon>
    </lineage>
</organism>
<reference evidence="3 4" key="1">
    <citation type="journal article" date="2019" name="PLoS Pathog.">
        <title>Genome sequence of the bovine parasite Schistosoma bovis Tanzania.</title>
        <authorList>
            <person name="Oey H."/>
            <person name="Zakrzewski M."/>
            <person name="Gobert G."/>
            <person name="Gravermann K."/>
            <person name="Stoye J."/>
            <person name="Jones M."/>
            <person name="Mcmanus D."/>
            <person name="Krause L."/>
        </authorList>
    </citation>
    <scope>NUCLEOTIDE SEQUENCE [LARGE SCALE GENOMIC DNA]</scope>
    <source>
        <strain evidence="3 4">TAN1997</strain>
    </source>
</reference>
<dbReference type="SUPFAM" id="SSF49599">
    <property type="entry name" value="TRAF domain-like"/>
    <property type="match status" value="1"/>
</dbReference>
<proteinExistence type="predicted"/>
<name>A0A430QAH4_SCHBO</name>
<gene>
    <name evidence="3" type="ORF">DC041_0005686</name>
</gene>
<keyword evidence="2" id="KW-0812">Transmembrane</keyword>